<reference evidence="3 4" key="1">
    <citation type="submission" date="2020-07" db="EMBL/GenBank/DDBJ databases">
        <title>Draft genome sequence of four isobutane-metabolizing strains capable of cometabolically degrading diverse ether contaminants.</title>
        <authorList>
            <person name="Chen W."/>
            <person name="Faulkner N."/>
            <person name="Smith C."/>
            <person name="Hyman M."/>
        </authorList>
    </citation>
    <scope>NUCLEOTIDE SEQUENCE [LARGE SCALE GENOMIC DNA]</scope>
    <source>
        <strain evidence="3 4">2A</strain>
    </source>
</reference>
<proteinExistence type="predicted"/>
<dbReference type="SUPFAM" id="SSF54197">
    <property type="entry name" value="HIT-like"/>
    <property type="match status" value="1"/>
</dbReference>
<sequence>MPDALELRGDPPAVCTLCLHEGGRVIWSDESWRVVAVDDDDFPAFYRVISREHVAELSQLDAGRRARCLDLVCAIEAVLLDRLCPTKINLAALGNMVPHLHWHVIARFEWDSHFPEPIWGMRQRVVTPPARDRLSTHTAQLDNLLHSALDNVPDR</sequence>
<evidence type="ECO:0000259" key="2">
    <source>
        <dbReference type="PROSITE" id="PS51084"/>
    </source>
</evidence>
<feature type="short sequence motif" description="Histidine triad motif" evidence="1">
    <location>
        <begin position="99"/>
        <end position="103"/>
    </location>
</feature>
<dbReference type="EMBL" id="CP059894">
    <property type="protein sequence ID" value="QNJ93802.1"/>
    <property type="molecule type" value="Genomic_DNA"/>
</dbReference>
<protein>
    <submittedName>
        <fullName evidence="3">HIT family protein</fullName>
    </submittedName>
</protein>
<evidence type="ECO:0000313" key="4">
    <source>
        <dbReference type="Proteomes" id="UP000515498"/>
    </source>
</evidence>
<evidence type="ECO:0000313" key="3">
    <source>
        <dbReference type="EMBL" id="QNJ93802.1"/>
    </source>
</evidence>
<evidence type="ECO:0000256" key="1">
    <source>
        <dbReference type="PROSITE-ProRule" id="PRU00464"/>
    </source>
</evidence>
<dbReference type="InterPro" id="IPR036265">
    <property type="entry name" value="HIT-like_sf"/>
</dbReference>
<accession>A0A7G8PHI6</accession>
<dbReference type="PROSITE" id="PS51084">
    <property type="entry name" value="HIT_2"/>
    <property type="match status" value="1"/>
</dbReference>
<feature type="domain" description="HIT" evidence="2">
    <location>
        <begin position="13"/>
        <end position="114"/>
    </location>
</feature>
<dbReference type="KEGG" id="mflu:HZU40_05655"/>
<gene>
    <name evidence="3" type="ORF">HZU40_05655</name>
</gene>
<dbReference type="Gene3D" id="3.30.428.10">
    <property type="entry name" value="HIT-like"/>
    <property type="match status" value="1"/>
</dbReference>
<dbReference type="Proteomes" id="UP000515498">
    <property type="component" value="Chromosome"/>
</dbReference>
<dbReference type="RefSeq" id="WP_187097814.1">
    <property type="nucleotide sequence ID" value="NZ_CP059894.1"/>
</dbReference>
<organism evidence="3 4">
    <name type="scientific">Mycolicibacterium fluoranthenivorans</name>
    <dbReference type="NCBI Taxonomy" id="258505"/>
    <lineage>
        <taxon>Bacteria</taxon>
        <taxon>Bacillati</taxon>
        <taxon>Actinomycetota</taxon>
        <taxon>Actinomycetes</taxon>
        <taxon>Mycobacteriales</taxon>
        <taxon>Mycobacteriaceae</taxon>
        <taxon>Mycolicibacterium</taxon>
    </lineage>
</organism>
<dbReference type="InterPro" id="IPR011146">
    <property type="entry name" value="HIT-like"/>
</dbReference>
<name>A0A7G8PHI6_9MYCO</name>
<dbReference type="Pfam" id="PF01230">
    <property type="entry name" value="HIT"/>
    <property type="match status" value="1"/>
</dbReference>
<dbReference type="AlphaFoldDB" id="A0A7G8PHI6"/>
<dbReference type="GO" id="GO:0003824">
    <property type="term" value="F:catalytic activity"/>
    <property type="evidence" value="ECO:0007669"/>
    <property type="project" value="InterPro"/>
</dbReference>